<dbReference type="PROSITE" id="PS00028">
    <property type="entry name" value="ZINC_FINGER_C2H2_1"/>
    <property type="match status" value="4"/>
</dbReference>
<evidence type="ECO:0000259" key="9">
    <source>
        <dbReference type="PROSITE" id="PS50157"/>
    </source>
</evidence>
<evidence type="ECO:0000256" key="6">
    <source>
        <dbReference type="ARBA" id="ARBA00023242"/>
    </source>
</evidence>
<gene>
    <name evidence="11" type="primary">LOC105359292</name>
</gene>
<dbReference type="SMART" id="SM00355">
    <property type="entry name" value="ZnF_C2H2"/>
    <property type="match status" value="4"/>
</dbReference>
<feature type="domain" description="C2H2-type" evidence="9">
    <location>
        <begin position="339"/>
        <end position="366"/>
    </location>
</feature>
<accession>A0AAJ6VLI2</accession>
<evidence type="ECO:0000313" key="11">
    <source>
        <dbReference type="RefSeq" id="XP_011494152.1"/>
    </source>
</evidence>
<dbReference type="AlphaFoldDB" id="A0AAJ6VLI2"/>
<keyword evidence="4 7" id="KW-0863">Zinc-finger</keyword>
<feature type="region of interest" description="Disordered" evidence="8">
    <location>
        <begin position="86"/>
        <end position="185"/>
    </location>
</feature>
<name>A0AAJ6VLI2_9HYME</name>
<feature type="compositionally biased region" description="Polar residues" evidence="8">
    <location>
        <begin position="107"/>
        <end position="118"/>
    </location>
</feature>
<dbReference type="PANTHER" id="PTHR24394:SF29">
    <property type="entry name" value="MYONEURIN"/>
    <property type="match status" value="1"/>
</dbReference>
<feature type="compositionally biased region" description="Polar residues" evidence="8">
    <location>
        <begin position="176"/>
        <end position="185"/>
    </location>
</feature>
<evidence type="ECO:0000313" key="10">
    <source>
        <dbReference type="Proteomes" id="UP000695007"/>
    </source>
</evidence>
<keyword evidence="6" id="KW-0539">Nucleus</keyword>
<dbReference type="KEGG" id="csol:105359292"/>
<sequence length="439" mass="48662">MNFPPFGGHFPGAIPSIHQFTTEGSGGASARYANHFSNQPPIGVPVVAKYRHEANSVQSQSQVMMNNKTAYSNSNVHHYSNVPYSQAQGVQQRPSNSPSMQEKRSYHQTTETINQQDVCNLLQDSSGKDKSSKDKQKQAAEEQQQQQRNNGEATTNGGNQQDYMHQHHQQHAHTQTPASMPATWQSLATPGSTVADYLSHLPASTLPLSLHHFLKYSAESIKKESEMAQTTTSVAAATTTTPNIMMSPNNKKKKKKKAPKEKKPRPKPGEIRLTTALDGSTLYCCPECHMAYPERELLEQHLLGHTLERRFVCDICGAGLKRKDHLTRHKQSHNPERPYVCTVCLKAFKRKEQLTLHFVIHSGEKRHVCTECGKGFYRKDHLRKHTRSHIARRVKAELSQNAAGQQQQQQSSVTSSLQSGGSGSGSILPSGHPGAALLS</sequence>
<feature type="domain" description="C2H2-type" evidence="9">
    <location>
        <begin position="283"/>
        <end position="310"/>
    </location>
</feature>
<feature type="domain" description="C2H2-type" evidence="9">
    <location>
        <begin position="367"/>
        <end position="394"/>
    </location>
</feature>
<feature type="domain" description="C2H2-type" evidence="9">
    <location>
        <begin position="311"/>
        <end position="338"/>
    </location>
</feature>
<feature type="region of interest" description="Disordered" evidence="8">
    <location>
        <begin position="14"/>
        <end position="34"/>
    </location>
</feature>
<evidence type="ECO:0000256" key="1">
    <source>
        <dbReference type="ARBA" id="ARBA00004123"/>
    </source>
</evidence>
<dbReference type="PROSITE" id="PS50157">
    <property type="entry name" value="ZINC_FINGER_C2H2_2"/>
    <property type="match status" value="4"/>
</dbReference>
<evidence type="ECO:0000256" key="5">
    <source>
        <dbReference type="ARBA" id="ARBA00022833"/>
    </source>
</evidence>
<feature type="compositionally biased region" description="Polar residues" evidence="8">
    <location>
        <begin position="86"/>
        <end position="100"/>
    </location>
</feature>
<dbReference type="InterPro" id="IPR036236">
    <property type="entry name" value="Znf_C2H2_sf"/>
</dbReference>
<feature type="compositionally biased region" description="Basic and acidic residues" evidence="8">
    <location>
        <begin position="126"/>
        <end position="140"/>
    </location>
</feature>
<dbReference type="GO" id="GO:0008270">
    <property type="term" value="F:zinc ion binding"/>
    <property type="evidence" value="ECO:0007669"/>
    <property type="project" value="UniProtKB-KW"/>
</dbReference>
<feature type="compositionally biased region" description="Polar residues" evidence="8">
    <location>
        <begin position="148"/>
        <end position="159"/>
    </location>
</feature>
<feature type="compositionally biased region" description="Low complexity" evidence="8">
    <location>
        <begin position="404"/>
        <end position="419"/>
    </location>
</feature>
<feature type="region of interest" description="Disordered" evidence="8">
    <location>
        <begin position="398"/>
        <end position="439"/>
    </location>
</feature>
<keyword evidence="2" id="KW-0479">Metal-binding</keyword>
<dbReference type="Pfam" id="PF00096">
    <property type="entry name" value="zf-C2H2"/>
    <property type="match status" value="3"/>
</dbReference>
<keyword evidence="10" id="KW-1185">Reference proteome</keyword>
<dbReference type="InterPro" id="IPR013087">
    <property type="entry name" value="Znf_C2H2_type"/>
</dbReference>
<dbReference type="GO" id="GO:0005634">
    <property type="term" value="C:nucleus"/>
    <property type="evidence" value="ECO:0007669"/>
    <property type="project" value="UniProtKB-SubCell"/>
</dbReference>
<proteinExistence type="predicted"/>
<dbReference type="GO" id="GO:0000981">
    <property type="term" value="F:DNA-binding transcription factor activity, RNA polymerase II-specific"/>
    <property type="evidence" value="ECO:0007669"/>
    <property type="project" value="TreeGrafter"/>
</dbReference>
<evidence type="ECO:0000256" key="8">
    <source>
        <dbReference type="SAM" id="MobiDB-lite"/>
    </source>
</evidence>
<evidence type="ECO:0000256" key="2">
    <source>
        <dbReference type="ARBA" id="ARBA00022723"/>
    </source>
</evidence>
<evidence type="ECO:0000256" key="3">
    <source>
        <dbReference type="ARBA" id="ARBA00022737"/>
    </source>
</evidence>
<dbReference type="GeneID" id="105359292"/>
<keyword evidence="5" id="KW-0862">Zinc</keyword>
<dbReference type="FunFam" id="3.30.160.60:FF:000843">
    <property type="entry name" value="Potential zinc finger protein"/>
    <property type="match status" value="1"/>
</dbReference>
<feature type="region of interest" description="Disordered" evidence="8">
    <location>
        <begin position="232"/>
        <end position="272"/>
    </location>
</feature>
<dbReference type="Gene3D" id="3.30.160.60">
    <property type="entry name" value="Classic Zinc Finger"/>
    <property type="match status" value="3"/>
</dbReference>
<dbReference type="Proteomes" id="UP000695007">
    <property type="component" value="Unplaced"/>
</dbReference>
<reference evidence="11" key="1">
    <citation type="submission" date="2025-08" db="UniProtKB">
        <authorList>
            <consortium name="RefSeq"/>
        </authorList>
    </citation>
    <scope>IDENTIFICATION</scope>
</reference>
<dbReference type="PANTHER" id="PTHR24394">
    <property type="entry name" value="ZINC FINGER PROTEIN"/>
    <property type="match status" value="1"/>
</dbReference>
<feature type="compositionally biased region" description="Low complexity" evidence="8">
    <location>
        <begin position="232"/>
        <end position="241"/>
    </location>
</feature>
<evidence type="ECO:0000256" key="7">
    <source>
        <dbReference type="PROSITE-ProRule" id="PRU00042"/>
    </source>
</evidence>
<evidence type="ECO:0000256" key="4">
    <source>
        <dbReference type="ARBA" id="ARBA00022771"/>
    </source>
</evidence>
<dbReference type="SUPFAM" id="SSF57667">
    <property type="entry name" value="beta-beta-alpha zinc fingers"/>
    <property type="match status" value="2"/>
</dbReference>
<feature type="compositionally biased region" description="Basic residues" evidence="8">
    <location>
        <begin position="250"/>
        <end position="266"/>
    </location>
</feature>
<dbReference type="FunFam" id="3.30.160.60:FF:001269">
    <property type="entry name" value="Zinc finger protein"/>
    <property type="match status" value="1"/>
</dbReference>
<dbReference type="RefSeq" id="XP_011494152.1">
    <property type="nucleotide sequence ID" value="XM_011495850.1"/>
</dbReference>
<comment type="subcellular location">
    <subcellularLocation>
        <location evidence="1">Nucleus</location>
    </subcellularLocation>
</comment>
<organism evidence="10 11">
    <name type="scientific">Ceratosolen solmsi marchali</name>
    <dbReference type="NCBI Taxonomy" id="326594"/>
    <lineage>
        <taxon>Eukaryota</taxon>
        <taxon>Metazoa</taxon>
        <taxon>Ecdysozoa</taxon>
        <taxon>Arthropoda</taxon>
        <taxon>Hexapoda</taxon>
        <taxon>Insecta</taxon>
        <taxon>Pterygota</taxon>
        <taxon>Neoptera</taxon>
        <taxon>Endopterygota</taxon>
        <taxon>Hymenoptera</taxon>
        <taxon>Apocrita</taxon>
        <taxon>Proctotrupomorpha</taxon>
        <taxon>Chalcidoidea</taxon>
        <taxon>Agaonidae</taxon>
        <taxon>Agaoninae</taxon>
        <taxon>Ceratosolen</taxon>
    </lineage>
</organism>
<protein>
    <submittedName>
        <fullName evidence="11">Zinc finger protein 350-like</fullName>
    </submittedName>
</protein>
<keyword evidence="3" id="KW-0677">Repeat</keyword>